<protein>
    <submittedName>
        <fullName evidence="1">Uncharacterized protein</fullName>
    </submittedName>
</protein>
<organism evidence="1 2">
    <name type="scientific">Persea americana</name>
    <name type="common">Avocado</name>
    <dbReference type="NCBI Taxonomy" id="3435"/>
    <lineage>
        <taxon>Eukaryota</taxon>
        <taxon>Viridiplantae</taxon>
        <taxon>Streptophyta</taxon>
        <taxon>Embryophyta</taxon>
        <taxon>Tracheophyta</taxon>
        <taxon>Spermatophyta</taxon>
        <taxon>Magnoliopsida</taxon>
        <taxon>Magnoliidae</taxon>
        <taxon>Laurales</taxon>
        <taxon>Lauraceae</taxon>
        <taxon>Persea</taxon>
    </lineage>
</organism>
<reference evidence="1 2" key="1">
    <citation type="journal article" date="2022" name="Hortic Res">
        <title>A haplotype resolved chromosomal level avocado genome allows analysis of novel avocado genes.</title>
        <authorList>
            <person name="Nath O."/>
            <person name="Fletcher S.J."/>
            <person name="Hayward A."/>
            <person name="Shaw L.M."/>
            <person name="Masouleh A.K."/>
            <person name="Furtado A."/>
            <person name="Henry R.J."/>
            <person name="Mitter N."/>
        </authorList>
    </citation>
    <scope>NUCLEOTIDE SEQUENCE [LARGE SCALE GENOMIC DNA]</scope>
    <source>
        <strain evidence="2">cv. Hass</strain>
    </source>
</reference>
<gene>
    <name evidence="1" type="ORF">MRB53_003775</name>
</gene>
<dbReference type="EMBL" id="CM056809">
    <property type="protein sequence ID" value="KAJ8650752.1"/>
    <property type="molecule type" value="Genomic_DNA"/>
</dbReference>
<name>A0ACC2MYA6_PERAE</name>
<sequence length="131" mass="14401">MGRRERENSEEGRGKTTGEEEGEKGRRGIGWRSPVQVELEPSPCLAAIAGGSCCWPDRRRSHRLTLPSSVAASPASSEKVCVCAPVFFRRPSPIVNRRSPSVHLCTLPSLLFRRHAVVAASQSGDPARRRR</sequence>
<comment type="caution">
    <text evidence="1">The sequence shown here is derived from an EMBL/GenBank/DDBJ whole genome shotgun (WGS) entry which is preliminary data.</text>
</comment>
<accession>A0ACC2MYA6</accession>
<keyword evidence="2" id="KW-1185">Reference proteome</keyword>
<dbReference type="Proteomes" id="UP001234297">
    <property type="component" value="Chromosome 1"/>
</dbReference>
<evidence type="ECO:0000313" key="1">
    <source>
        <dbReference type="EMBL" id="KAJ8650752.1"/>
    </source>
</evidence>
<proteinExistence type="predicted"/>
<evidence type="ECO:0000313" key="2">
    <source>
        <dbReference type="Proteomes" id="UP001234297"/>
    </source>
</evidence>